<evidence type="ECO:0000256" key="2">
    <source>
        <dbReference type="SAM" id="Phobius"/>
    </source>
</evidence>
<gene>
    <name evidence="3" type="ORF">CHIRRI_LOCUS3621</name>
</gene>
<feature type="transmembrane region" description="Helical" evidence="2">
    <location>
        <begin position="6"/>
        <end position="32"/>
    </location>
</feature>
<reference evidence="3" key="1">
    <citation type="submission" date="2022-01" db="EMBL/GenBank/DDBJ databases">
        <authorList>
            <person name="King R."/>
        </authorList>
    </citation>
    <scope>NUCLEOTIDE SEQUENCE</scope>
</reference>
<evidence type="ECO:0000313" key="4">
    <source>
        <dbReference type="Proteomes" id="UP001153620"/>
    </source>
</evidence>
<protein>
    <submittedName>
        <fullName evidence="3">Uncharacterized protein</fullName>
    </submittedName>
</protein>
<dbReference type="AlphaFoldDB" id="A0A9N9RPS1"/>
<keyword evidence="4" id="KW-1185">Reference proteome</keyword>
<evidence type="ECO:0000256" key="1">
    <source>
        <dbReference type="SAM" id="MobiDB-lite"/>
    </source>
</evidence>
<keyword evidence="2" id="KW-0472">Membrane</keyword>
<evidence type="ECO:0000313" key="3">
    <source>
        <dbReference type="EMBL" id="CAG9800682.1"/>
    </source>
</evidence>
<sequence length="73" mass="8583">MSVDKIRHFYITVSVTLTSVLLLLIIYGCCIYRKRRLEDLNKRNEVLARRRSRGLGDGQTNSTERHLHQKLIN</sequence>
<organism evidence="3 4">
    <name type="scientific">Chironomus riparius</name>
    <dbReference type="NCBI Taxonomy" id="315576"/>
    <lineage>
        <taxon>Eukaryota</taxon>
        <taxon>Metazoa</taxon>
        <taxon>Ecdysozoa</taxon>
        <taxon>Arthropoda</taxon>
        <taxon>Hexapoda</taxon>
        <taxon>Insecta</taxon>
        <taxon>Pterygota</taxon>
        <taxon>Neoptera</taxon>
        <taxon>Endopterygota</taxon>
        <taxon>Diptera</taxon>
        <taxon>Nematocera</taxon>
        <taxon>Chironomoidea</taxon>
        <taxon>Chironomidae</taxon>
        <taxon>Chironominae</taxon>
        <taxon>Chironomus</taxon>
    </lineage>
</organism>
<accession>A0A9N9RPS1</accession>
<feature type="region of interest" description="Disordered" evidence="1">
    <location>
        <begin position="51"/>
        <end position="73"/>
    </location>
</feature>
<keyword evidence="2" id="KW-0812">Transmembrane</keyword>
<dbReference type="PROSITE" id="PS51257">
    <property type="entry name" value="PROKAR_LIPOPROTEIN"/>
    <property type="match status" value="1"/>
</dbReference>
<keyword evidence="2" id="KW-1133">Transmembrane helix</keyword>
<name>A0A9N9RPS1_9DIPT</name>
<dbReference type="Proteomes" id="UP001153620">
    <property type="component" value="Chromosome 1"/>
</dbReference>
<dbReference type="EMBL" id="OU895877">
    <property type="protein sequence ID" value="CAG9800682.1"/>
    <property type="molecule type" value="Genomic_DNA"/>
</dbReference>
<reference evidence="3" key="2">
    <citation type="submission" date="2022-10" db="EMBL/GenBank/DDBJ databases">
        <authorList>
            <consortium name="ENA_rothamsted_submissions"/>
            <consortium name="culmorum"/>
            <person name="King R."/>
        </authorList>
    </citation>
    <scope>NUCLEOTIDE SEQUENCE</scope>
</reference>
<proteinExistence type="predicted"/>